<evidence type="ECO:0000313" key="2">
    <source>
        <dbReference type="EMBL" id="USS85575.1"/>
    </source>
</evidence>
<keyword evidence="3" id="KW-1185">Reference proteome</keyword>
<sequence length="84" mass="9648">MQRLKRLITPTKLAVVAAVLILAGLVTWNVSIFNQRKAADRTVQTTQQKIDKISKEFVPKYKQTEKKAKQEFQSTHQDPLNPKD</sequence>
<feature type="region of interest" description="Disordered" evidence="1">
    <location>
        <begin position="62"/>
        <end position="84"/>
    </location>
</feature>
<proteinExistence type="predicted"/>
<dbReference type="EMBL" id="CP097116">
    <property type="protein sequence ID" value="USS85575.1"/>
    <property type="molecule type" value="Genomic_DNA"/>
</dbReference>
<name>A0ABY5BPE7_9LACO</name>
<dbReference type="RefSeq" id="WP_252750470.1">
    <property type="nucleotide sequence ID" value="NZ_CP097116.1"/>
</dbReference>
<evidence type="ECO:0000313" key="3">
    <source>
        <dbReference type="Proteomes" id="UP001056707"/>
    </source>
</evidence>
<reference evidence="2" key="1">
    <citation type="submission" date="2022-05" db="EMBL/GenBank/DDBJ databases">
        <authorList>
            <person name="Oliphant S.A."/>
            <person name="Watson-Haigh N.S."/>
            <person name="Sumby K.M."/>
            <person name="Gardner J.M."/>
            <person name="Jiranek V."/>
        </authorList>
    </citation>
    <scope>NUCLEOTIDE SEQUENCE</scope>
    <source>
        <strain evidence="2">KI16_H9</strain>
    </source>
</reference>
<accession>A0ABY5BPE7</accession>
<evidence type="ECO:0000256" key="1">
    <source>
        <dbReference type="SAM" id="MobiDB-lite"/>
    </source>
</evidence>
<protein>
    <submittedName>
        <fullName evidence="2">Uncharacterized protein</fullName>
    </submittedName>
</protein>
<gene>
    <name evidence="2" type="ORF">M3M35_02730</name>
</gene>
<dbReference type="Proteomes" id="UP001056707">
    <property type="component" value="Chromosome"/>
</dbReference>
<organism evidence="2 3">
    <name type="scientific">Fructilactobacillus myrtifloralis</name>
    <dbReference type="NCBI Taxonomy" id="2940301"/>
    <lineage>
        <taxon>Bacteria</taxon>
        <taxon>Bacillati</taxon>
        <taxon>Bacillota</taxon>
        <taxon>Bacilli</taxon>
        <taxon>Lactobacillales</taxon>
        <taxon>Lactobacillaceae</taxon>
        <taxon>Fructilactobacillus</taxon>
    </lineage>
</organism>